<organism evidence="1 2">
    <name type="scientific">Methanospirillum purgamenti</name>
    <dbReference type="NCBI Taxonomy" id="2834276"/>
    <lineage>
        <taxon>Archaea</taxon>
        <taxon>Methanobacteriati</taxon>
        <taxon>Methanobacteriota</taxon>
        <taxon>Stenosarchaea group</taxon>
        <taxon>Methanomicrobia</taxon>
        <taxon>Methanomicrobiales</taxon>
        <taxon>Methanospirillaceae</taxon>
        <taxon>Methanospirillum</taxon>
    </lineage>
</organism>
<sequence length="48" mass="5445">MKGLTMIVTLRSCSVILDGPKELNPQAIAEHRKRKSIKPEEILGKLWD</sequence>
<name>A0A8E7B3Q5_9EURY</name>
<protein>
    <submittedName>
        <fullName evidence="1">Uncharacterized protein</fullName>
    </submittedName>
</protein>
<dbReference type="KEGG" id="mrtj:KHC33_07930"/>
<proteinExistence type="predicted"/>
<accession>A0A8E7B3Q5</accession>
<dbReference type="EMBL" id="CP075546">
    <property type="protein sequence ID" value="QVV90399.1"/>
    <property type="molecule type" value="Genomic_DNA"/>
</dbReference>
<dbReference type="GeneID" id="65097104"/>
<gene>
    <name evidence="1" type="ORF">KHC33_07930</name>
</gene>
<evidence type="ECO:0000313" key="2">
    <source>
        <dbReference type="Proteomes" id="UP000680656"/>
    </source>
</evidence>
<dbReference type="AlphaFoldDB" id="A0A8E7B3Q5"/>
<dbReference type="Proteomes" id="UP000680656">
    <property type="component" value="Chromosome"/>
</dbReference>
<dbReference type="RefSeq" id="WP_214421170.1">
    <property type="nucleotide sequence ID" value="NZ_CP075546.1"/>
</dbReference>
<keyword evidence="2" id="KW-1185">Reference proteome</keyword>
<reference evidence="1 2" key="1">
    <citation type="submission" date="2021-05" db="EMBL/GenBank/DDBJ databases">
        <title>A novel Methanospirillum isolate from a pyrite-forming mixed culture.</title>
        <authorList>
            <person name="Bunk B."/>
            <person name="Sproer C."/>
            <person name="Spring S."/>
            <person name="Pester M."/>
        </authorList>
    </citation>
    <scope>NUCLEOTIDE SEQUENCE [LARGE SCALE GENOMIC DNA]</scope>
    <source>
        <strain evidence="1 2">J.3.6.1-F.2.7.3</strain>
    </source>
</reference>
<evidence type="ECO:0000313" key="1">
    <source>
        <dbReference type="EMBL" id="QVV90399.1"/>
    </source>
</evidence>